<reference key="1">
    <citation type="journal article" date="2007" name="Nature">
        <title>The medaka draft genome and insights into vertebrate genome evolution.</title>
        <authorList>
            <person name="Kasahara M."/>
            <person name="Naruse K."/>
            <person name="Sasaki S."/>
            <person name="Nakatani Y."/>
            <person name="Qu W."/>
            <person name="Ahsan B."/>
            <person name="Yamada T."/>
            <person name="Nagayasu Y."/>
            <person name="Doi K."/>
            <person name="Kasai Y."/>
            <person name="Jindo T."/>
            <person name="Kobayashi D."/>
            <person name="Shimada A."/>
            <person name="Toyoda A."/>
            <person name="Kuroki Y."/>
            <person name="Fujiyama A."/>
            <person name="Sasaki T."/>
            <person name="Shimizu A."/>
            <person name="Asakawa S."/>
            <person name="Shimizu N."/>
            <person name="Hashimoto S."/>
            <person name="Yang J."/>
            <person name="Lee Y."/>
            <person name="Matsushima K."/>
            <person name="Sugano S."/>
            <person name="Sakaizumi M."/>
            <person name="Narita T."/>
            <person name="Ohishi K."/>
            <person name="Haga S."/>
            <person name="Ohta F."/>
            <person name="Nomoto H."/>
            <person name="Nogata K."/>
            <person name="Morishita T."/>
            <person name="Endo T."/>
            <person name="Shin-I T."/>
            <person name="Takeda H."/>
            <person name="Morishita S."/>
            <person name="Kohara Y."/>
        </authorList>
    </citation>
    <scope>NUCLEOTIDE SEQUENCE [LARGE SCALE GENOMIC DNA]</scope>
    <source>
        <strain>Hd-rR</strain>
    </source>
</reference>
<keyword evidence="4" id="KW-0732">Signal</keyword>
<evidence type="ECO:0000313" key="5">
    <source>
        <dbReference type="Ensembl" id="ENSORLP00020014545.1"/>
    </source>
</evidence>
<dbReference type="InterPro" id="IPR010345">
    <property type="entry name" value="IL-17_fam"/>
</dbReference>
<dbReference type="SUPFAM" id="SSF57501">
    <property type="entry name" value="Cystine-knot cytokines"/>
    <property type="match status" value="1"/>
</dbReference>
<dbReference type="Gene3D" id="2.10.90.10">
    <property type="entry name" value="Cystine-knot cytokines"/>
    <property type="match status" value="1"/>
</dbReference>
<dbReference type="GO" id="GO:0005576">
    <property type="term" value="C:extracellular region"/>
    <property type="evidence" value="ECO:0007669"/>
    <property type="project" value="UniProtKB-SubCell"/>
</dbReference>
<organism evidence="5 6">
    <name type="scientific">Oryzias latipes</name>
    <name type="common">Japanese rice fish</name>
    <name type="synonym">Japanese killifish</name>
    <dbReference type="NCBI Taxonomy" id="8090"/>
    <lineage>
        <taxon>Eukaryota</taxon>
        <taxon>Metazoa</taxon>
        <taxon>Chordata</taxon>
        <taxon>Craniata</taxon>
        <taxon>Vertebrata</taxon>
        <taxon>Euteleostomi</taxon>
        <taxon>Actinopterygii</taxon>
        <taxon>Neopterygii</taxon>
        <taxon>Teleostei</taxon>
        <taxon>Neoteleostei</taxon>
        <taxon>Acanthomorphata</taxon>
        <taxon>Ovalentaria</taxon>
        <taxon>Atherinomorphae</taxon>
        <taxon>Beloniformes</taxon>
        <taxon>Adrianichthyidae</taxon>
        <taxon>Oryziinae</taxon>
        <taxon>Oryzias</taxon>
    </lineage>
</organism>
<dbReference type="Pfam" id="PF06083">
    <property type="entry name" value="IL17"/>
    <property type="match status" value="1"/>
</dbReference>
<evidence type="ECO:0000256" key="3">
    <source>
        <dbReference type="ARBA" id="ARBA00022525"/>
    </source>
</evidence>
<evidence type="ECO:0000313" key="6">
    <source>
        <dbReference type="Proteomes" id="UP000265180"/>
    </source>
</evidence>
<dbReference type="Ensembl" id="ENSORLT00020022317.1">
    <property type="protein sequence ID" value="ENSORLP00020014545.1"/>
    <property type="gene ID" value="ENSORLG00020015602.1"/>
</dbReference>
<dbReference type="AlphaFoldDB" id="A0A3P9L1F7"/>
<evidence type="ECO:0008006" key="7">
    <source>
        <dbReference type="Google" id="ProtNLM"/>
    </source>
</evidence>
<reference evidence="5" key="4">
    <citation type="submission" date="2025-09" db="UniProtKB">
        <authorList>
            <consortium name="Ensembl"/>
        </authorList>
    </citation>
    <scope>IDENTIFICATION</scope>
    <source>
        <strain evidence="5">HNI</strain>
    </source>
</reference>
<evidence type="ECO:0000256" key="2">
    <source>
        <dbReference type="ARBA" id="ARBA00007236"/>
    </source>
</evidence>
<dbReference type="GO" id="GO:0005125">
    <property type="term" value="F:cytokine activity"/>
    <property type="evidence" value="ECO:0007669"/>
    <property type="project" value="InterPro"/>
</dbReference>
<accession>A0A3P9L1F7</accession>
<evidence type="ECO:0000256" key="1">
    <source>
        <dbReference type="ARBA" id="ARBA00004613"/>
    </source>
</evidence>
<evidence type="ECO:0000256" key="4">
    <source>
        <dbReference type="ARBA" id="ARBA00022729"/>
    </source>
</evidence>
<comment type="similarity">
    <text evidence="2">Belongs to the IL-17 family.</text>
</comment>
<name>A0A3P9L1F7_ORYLA</name>
<comment type="subcellular location">
    <subcellularLocation>
        <location evidence="1">Secreted</location>
    </subcellularLocation>
</comment>
<dbReference type="Proteomes" id="UP000265180">
    <property type="component" value="Chromosome 3"/>
</dbReference>
<dbReference type="InterPro" id="IPR029034">
    <property type="entry name" value="Cystine-knot_cytokine"/>
</dbReference>
<reference evidence="5" key="3">
    <citation type="submission" date="2025-08" db="UniProtKB">
        <authorList>
            <consortium name="Ensembl"/>
        </authorList>
    </citation>
    <scope>IDENTIFICATION</scope>
    <source>
        <strain evidence="5">HNI</strain>
    </source>
</reference>
<protein>
    <recommendedName>
        <fullName evidence="7">Interleukin 17a/f1</fullName>
    </recommendedName>
</protein>
<proteinExistence type="inferred from homology"/>
<reference evidence="5 6" key="2">
    <citation type="submission" date="2017-04" db="EMBL/GenBank/DDBJ databases">
        <title>CpG methylation of centromeres and impact of large insertions on vertebrate speciation.</title>
        <authorList>
            <person name="Ichikawa K."/>
            <person name="Yoshimura J."/>
            <person name="Morishita S."/>
        </authorList>
    </citation>
    <scope>NUCLEOTIDE SEQUENCE</scope>
    <source>
        <strain evidence="5 6">HNI</strain>
    </source>
</reference>
<sequence length="183" mass="20165">MGSNVIKRVQTLSDHRAALILLNTGDLGDVSSVAGTDPSDKMELPTHSICILMVICCSLRFSSCSDEGVPHPPDCNVTLQFSSEIFSLSRGNGNIHQRSMSPWRWRSTTVRHRIPSTLWEAECDSMFCSSSTSGQPKDYSLNSVPIYQNILVLNHVKGSHCYTASYHLVAVGCTCVWARTNQT</sequence>
<keyword evidence="3" id="KW-0964">Secreted</keyword>